<dbReference type="PROSITE" id="PS00211">
    <property type="entry name" value="ABC_TRANSPORTER_1"/>
    <property type="match status" value="1"/>
</dbReference>
<dbReference type="InterPro" id="IPR017871">
    <property type="entry name" value="ABC_transporter-like_CS"/>
</dbReference>
<dbReference type="RefSeq" id="WP_189611442.1">
    <property type="nucleotide sequence ID" value="NZ_BMXR01000010.1"/>
</dbReference>
<dbReference type="SUPFAM" id="SSF90123">
    <property type="entry name" value="ABC transporter transmembrane region"/>
    <property type="match status" value="1"/>
</dbReference>
<feature type="domain" description="ABC transmembrane type-1" evidence="9">
    <location>
        <begin position="42"/>
        <end position="322"/>
    </location>
</feature>
<evidence type="ECO:0000256" key="3">
    <source>
        <dbReference type="ARBA" id="ARBA00022741"/>
    </source>
</evidence>
<dbReference type="GO" id="GO:0005886">
    <property type="term" value="C:plasma membrane"/>
    <property type="evidence" value="ECO:0007669"/>
    <property type="project" value="UniProtKB-SubCell"/>
</dbReference>
<feature type="transmembrane region" description="Helical" evidence="7">
    <location>
        <begin position="268"/>
        <end position="290"/>
    </location>
</feature>
<dbReference type="InterPro" id="IPR036640">
    <property type="entry name" value="ABC1_TM_sf"/>
</dbReference>
<evidence type="ECO:0000259" key="8">
    <source>
        <dbReference type="PROSITE" id="PS50893"/>
    </source>
</evidence>
<evidence type="ECO:0000313" key="10">
    <source>
        <dbReference type="EMBL" id="GGX65873.1"/>
    </source>
</evidence>
<evidence type="ECO:0000256" key="6">
    <source>
        <dbReference type="ARBA" id="ARBA00023136"/>
    </source>
</evidence>
<gene>
    <name evidence="10" type="ORF">GCM10007392_36860</name>
</gene>
<evidence type="ECO:0000259" key="9">
    <source>
        <dbReference type="PROSITE" id="PS50929"/>
    </source>
</evidence>
<evidence type="ECO:0000256" key="4">
    <source>
        <dbReference type="ARBA" id="ARBA00022840"/>
    </source>
</evidence>
<dbReference type="Pfam" id="PF00664">
    <property type="entry name" value="ABC_membrane"/>
    <property type="match status" value="1"/>
</dbReference>
<name>A0A918KJI6_9GAMM</name>
<dbReference type="InterPro" id="IPR027417">
    <property type="entry name" value="P-loop_NTPase"/>
</dbReference>
<evidence type="ECO:0000256" key="2">
    <source>
        <dbReference type="ARBA" id="ARBA00022692"/>
    </source>
</evidence>
<protein>
    <submittedName>
        <fullName evidence="10">Multidrug ABC transporter ATP-binding protein</fullName>
    </submittedName>
</protein>
<dbReference type="PANTHER" id="PTHR43394">
    <property type="entry name" value="ATP-DEPENDENT PERMEASE MDL1, MITOCHONDRIAL"/>
    <property type="match status" value="1"/>
</dbReference>
<evidence type="ECO:0000256" key="1">
    <source>
        <dbReference type="ARBA" id="ARBA00004651"/>
    </source>
</evidence>
<evidence type="ECO:0000256" key="7">
    <source>
        <dbReference type="SAM" id="Phobius"/>
    </source>
</evidence>
<keyword evidence="3" id="KW-0547">Nucleotide-binding</keyword>
<dbReference type="Proteomes" id="UP000626148">
    <property type="component" value="Unassembled WGS sequence"/>
</dbReference>
<keyword evidence="11" id="KW-1185">Reference proteome</keyword>
<feature type="transmembrane region" description="Helical" evidence="7">
    <location>
        <begin position="179"/>
        <end position="198"/>
    </location>
</feature>
<dbReference type="GO" id="GO:0016887">
    <property type="term" value="F:ATP hydrolysis activity"/>
    <property type="evidence" value="ECO:0007669"/>
    <property type="project" value="InterPro"/>
</dbReference>
<sequence length="556" mass="59994">MSHGIIPTPHRIQRYPTRFPDPVTGWRLLRWLLSTHRRIIPLGMLAGIGWMLSQALIPLVLGRAVDEGIAPGDLARLSFWLVAVLVLAVSESVFGIVRHWMAVRLFSDSTRIVTETFSGRLFREDSALAEVRTPGQILNHLDFDAKSMGIAMDVTLRGTASVVTFVTVAVLLFAMSVPLGLIVILGLPPIVLMMVPLWRPLEQRATREQWRMASMTSLATDLLGGLRILKGFGGERTALARYRERAGAVRSAAVEVARLDAGWDVFRVVVPGLLLFAVVWTGGYLVLAGQLSPGELVTAFGFAGYLVVPVATFGEVGNKWARALAAANRVAQTLSTDCAVKPADPVDVGFDVDDLKDRQVGVVLADGERKANYLDGLVHAFTECLSANGRVLVERDAFLFSGTVHSNLTEARPSASRDDCLRALTSVAADDLVDRPGLDEAVTGQGRSLSGGQRQRLALARSLVADPEVLILDEPTSALDPYTEALFAERFPAARSGRTTVIFTHSVQLLGILDCVVFVSDDGEVHRGSHRELAGRLPGYRAALSIDAPVDAGGVS</sequence>
<dbReference type="PROSITE" id="PS50893">
    <property type="entry name" value="ABC_TRANSPORTER_2"/>
    <property type="match status" value="1"/>
</dbReference>
<feature type="transmembrane region" description="Helical" evidence="7">
    <location>
        <begin position="296"/>
        <end position="314"/>
    </location>
</feature>
<feature type="transmembrane region" description="Helical" evidence="7">
    <location>
        <begin position="39"/>
        <end position="57"/>
    </location>
</feature>
<dbReference type="GO" id="GO:0005524">
    <property type="term" value="F:ATP binding"/>
    <property type="evidence" value="ECO:0007669"/>
    <property type="project" value="UniProtKB-KW"/>
</dbReference>
<organism evidence="10 11">
    <name type="scientific">Saccharospirillum salsuginis</name>
    <dbReference type="NCBI Taxonomy" id="418750"/>
    <lineage>
        <taxon>Bacteria</taxon>
        <taxon>Pseudomonadati</taxon>
        <taxon>Pseudomonadota</taxon>
        <taxon>Gammaproteobacteria</taxon>
        <taxon>Oceanospirillales</taxon>
        <taxon>Saccharospirillaceae</taxon>
        <taxon>Saccharospirillum</taxon>
    </lineage>
</organism>
<dbReference type="InterPro" id="IPR003439">
    <property type="entry name" value="ABC_transporter-like_ATP-bd"/>
</dbReference>
<keyword evidence="4 10" id="KW-0067">ATP-binding</keyword>
<dbReference type="Gene3D" id="1.20.1560.10">
    <property type="entry name" value="ABC transporter type 1, transmembrane domain"/>
    <property type="match status" value="1"/>
</dbReference>
<feature type="transmembrane region" description="Helical" evidence="7">
    <location>
        <begin position="77"/>
        <end position="97"/>
    </location>
</feature>
<accession>A0A918KJI6</accession>
<proteinExistence type="predicted"/>
<comment type="subcellular location">
    <subcellularLocation>
        <location evidence="1">Cell membrane</location>
        <topology evidence="1">Multi-pass membrane protein</topology>
    </subcellularLocation>
</comment>
<dbReference type="Pfam" id="PF00005">
    <property type="entry name" value="ABC_tran"/>
    <property type="match status" value="1"/>
</dbReference>
<reference evidence="10" key="2">
    <citation type="submission" date="2020-09" db="EMBL/GenBank/DDBJ databases">
        <authorList>
            <person name="Sun Q."/>
            <person name="Kim S."/>
        </authorList>
    </citation>
    <scope>NUCLEOTIDE SEQUENCE</scope>
    <source>
        <strain evidence="10">KCTC 22169</strain>
    </source>
</reference>
<dbReference type="AlphaFoldDB" id="A0A918KJI6"/>
<dbReference type="InterPro" id="IPR011527">
    <property type="entry name" value="ABC1_TM_dom"/>
</dbReference>
<dbReference type="PROSITE" id="PS50929">
    <property type="entry name" value="ABC_TM1F"/>
    <property type="match status" value="1"/>
</dbReference>
<dbReference type="EMBL" id="BMXR01000010">
    <property type="protein sequence ID" value="GGX65873.1"/>
    <property type="molecule type" value="Genomic_DNA"/>
</dbReference>
<keyword evidence="2 7" id="KW-0812">Transmembrane</keyword>
<feature type="transmembrane region" description="Helical" evidence="7">
    <location>
        <begin position="154"/>
        <end position="173"/>
    </location>
</feature>
<evidence type="ECO:0000313" key="11">
    <source>
        <dbReference type="Proteomes" id="UP000626148"/>
    </source>
</evidence>
<dbReference type="InterPro" id="IPR039421">
    <property type="entry name" value="Type_1_exporter"/>
</dbReference>
<comment type="caution">
    <text evidence="10">The sequence shown here is derived from an EMBL/GenBank/DDBJ whole genome shotgun (WGS) entry which is preliminary data.</text>
</comment>
<keyword evidence="5 7" id="KW-1133">Transmembrane helix</keyword>
<evidence type="ECO:0000256" key="5">
    <source>
        <dbReference type="ARBA" id="ARBA00022989"/>
    </source>
</evidence>
<dbReference type="SUPFAM" id="SSF52540">
    <property type="entry name" value="P-loop containing nucleoside triphosphate hydrolases"/>
    <property type="match status" value="1"/>
</dbReference>
<dbReference type="GO" id="GO:0015421">
    <property type="term" value="F:ABC-type oligopeptide transporter activity"/>
    <property type="evidence" value="ECO:0007669"/>
    <property type="project" value="TreeGrafter"/>
</dbReference>
<dbReference type="PANTHER" id="PTHR43394:SF1">
    <property type="entry name" value="ATP-BINDING CASSETTE SUB-FAMILY B MEMBER 10, MITOCHONDRIAL"/>
    <property type="match status" value="1"/>
</dbReference>
<dbReference type="Gene3D" id="3.40.50.300">
    <property type="entry name" value="P-loop containing nucleotide triphosphate hydrolases"/>
    <property type="match status" value="1"/>
</dbReference>
<keyword evidence="6 7" id="KW-0472">Membrane</keyword>
<feature type="domain" description="ABC transporter" evidence="8">
    <location>
        <begin position="291"/>
        <end position="546"/>
    </location>
</feature>
<reference evidence="10" key="1">
    <citation type="journal article" date="2014" name="Int. J. Syst. Evol. Microbiol.">
        <title>Complete genome sequence of Corynebacterium casei LMG S-19264T (=DSM 44701T), isolated from a smear-ripened cheese.</title>
        <authorList>
            <consortium name="US DOE Joint Genome Institute (JGI-PGF)"/>
            <person name="Walter F."/>
            <person name="Albersmeier A."/>
            <person name="Kalinowski J."/>
            <person name="Ruckert C."/>
        </authorList>
    </citation>
    <scope>NUCLEOTIDE SEQUENCE</scope>
    <source>
        <strain evidence="10">KCTC 22169</strain>
    </source>
</reference>